<feature type="non-terminal residue" evidence="2">
    <location>
        <position position="71"/>
    </location>
</feature>
<protein>
    <submittedName>
        <fullName evidence="2">Serine/threonine protein phosphatase</fullName>
    </submittedName>
</protein>
<keyword evidence="3" id="KW-1185">Reference proteome</keyword>
<organism evidence="2 3">
    <name type="scientific">Streptomyces triticagri</name>
    <dbReference type="NCBI Taxonomy" id="2293568"/>
    <lineage>
        <taxon>Bacteria</taxon>
        <taxon>Bacillati</taxon>
        <taxon>Actinomycetota</taxon>
        <taxon>Actinomycetes</taxon>
        <taxon>Kitasatosporales</taxon>
        <taxon>Streptomycetaceae</taxon>
        <taxon>Streptomyces</taxon>
    </lineage>
</organism>
<reference evidence="2 3" key="1">
    <citation type="submission" date="2018-08" db="EMBL/GenBank/DDBJ databases">
        <title>Isolation, diversity and antifungal activity of Actinobacteria from wheat.</title>
        <authorList>
            <person name="Han C."/>
        </authorList>
    </citation>
    <scope>NUCLEOTIDE SEQUENCE [LARGE SCALE GENOMIC DNA]</scope>
    <source>
        <strain evidence="2 3">NEAU-YY421</strain>
    </source>
</reference>
<dbReference type="EMBL" id="QUAK01000160">
    <property type="protein sequence ID" value="RFU83863.1"/>
    <property type="molecule type" value="Genomic_DNA"/>
</dbReference>
<feature type="region of interest" description="Disordered" evidence="1">
    <location>
        <begin position="1"/>
        <end position="71"/>
    </location>
</feature>
<proteinExistence type="predicted"/>
<dbReference type="AlphaFoldDB" id="A0A372M021"/>
<feature type="compositionally biased region" description="Basic and acidic residues" evidence="1">
    <location>
        <begin position="1"/>
        <end position="12"/>
    </location>
</feature>
<feature type="compositionally biased region" description="Low complexity" evidence="1">
    <location>
        <begin position="13"/>
        <end position="27"/>
    </location>
</feature>
<dbReference type="Proteomes" id="UP000263094">
    <property type="component" value="Unassembled WGS sequence"/>
</dbReference>
<evidence type="ECO:0000313" key="3">
    <source>
        <dbReference type="Proteomes" id="UP000263094"/>
    </source>
</evidence>
<comment type="caution">
    <text evidence="2">The sequence shown here is derived from an EMBL/GenBank/DDBJ whole genome shotgun (WGS) entry which is preliminary data.</text>
</comment>
<gene>
    <name evidence="2" type="ORF">DY218_25535</name>
</gene>
<sequence>MTEHPTSHEGRRPTTARPAAPAEGRGAQLRSQDSPEHAQPPAPPEPGGHRPRPRAAGEELAGTVADRAARL</sequence>
<evidence type="ECO:0000313" key="2">
    <source>
        <dbReference type="EMBL" id="RFU83863.1"/>
    </source>
</evidence>
<accession>A0A372M021</accession>
<name>A0A372M021_9ACTN</name>
<evidence type="ECO:0000256" key="1">
    <source>
        <dbReference type="SAM" id="MobiDB-lite"/>
    </source>
</evidence>